<dbReference type="EMBL" id="JAKKPZ010000006">
    <property type="protein sequence ID" value="KAI1720052.1"/>
    <property type="molecule type" value="Genomic_DNA"/>
</dbReference>
<gene>
    <name evidence="2" type="ORF">DdX_05421</name>
</gene>
<sequence>MFFCTRPLGPFFYPLSHRPPSIQYSVGLRAVMELPSIYHTGASAVCPRPFFPSLIPTARVGLSPVTMPFPPCQSANQLLAVLLDLIPYSPHNNTLSDAQNLTTPFGDDPSQNSRQRPRVAPYSPRVTVPMLLMLRQEQYQHYFAAVSQRRRGRSVGYWAPSPWYYMRLWLYPPHPFTPSPTDAWENGREWWWQSSTNSINAPHA</sequence>
<dbReference type="Proteomes" id="UP001201812">
    <property type="component" value="Unassembled WGS sequence"/>
</dbReference>
<evidence type="ECO:0000313" key="2">
    <source>
        <dbReference type="EMBL" id="KAI1720052.1"/>
    </source>
</evidence>
<reference evidence="2" key="1">
    <citation type="submission" date="2022-01" db="EMBL/GenBank/DDBJ databases">
        <title>Genome Sequence Resource for Two Populations of Ditylenchus destructor, the Migratory Endoparasitic Phytonematode.</title>
        <authorList>
            <person name="Zhang H."/>
            <person name="Lin R."/>
            <person name="Xie B."/>
        </authorList>
    </citation>
    <scope>NUCLEOTIDE SEQUENCE</scope>
    <source>
        <strain evidence="2">BazhouSP</strain>
    </source>
</reference>
<evidence type="ECO:0000256" key="1">
    <source>
        <dbReference type="SAM" id="MobiDB-lite"/>
    </source>
</evidence>
<keyword evidence="3" id="KW-1185">Reference proteome</keyword>
<name>A0AAD4N9N2_9BILA</name>
<feature type="compositionally biased region" description="Polar residues" evidence="1">
    <location>
        <begin position="97"/>
        <end position="114"/>
    </location>
</feature>
<accession>A0AAD4N9N2</accession>
<proteinExistence type="predicted"/>
<feature type="region of interest" description="Disordered" evidence="1">
    <location>
        <begin position="97"/>
        <end position="119"/>
    </location>
</feature>
<organism evidence="2 3">
    <name type="scientific">Ditylenchus destructor</name>
    <dbReference type="NCBI Taxonomy" id="166010"/>
    <lineage>
        <taxon>Eukaryota</taxon>
        <taxon>Metazoa</taxon>
        <taxon>Ecdysozoa</taxon>
        <taxon>Nematoda</taxon>
        <taxon>Chromadorea</taxon>
        <taxon>Rhabditida</taxon>
        <taxon>Tylenchina</taxon>
        <taxon>Tylenchomorpha</taxon>
        <taxon>Sphaerularioidea</taxon>
        <taxon>Anguinidae</taxon>
        <taxon>Anguininae</taxon>
        <taxon>Ditylenchus</taxon>
    </lineage>
</organism>
<dbReference type="AlphaFoldDB" id="A0AAD4N9N2"/>
<evidence type="ECO:0000313" key="3">
    <source>
        <dbReference type="Proteomes" id="UP001201812"/>
    </source>
</evidence>
<comment type="caution">
    <text evidence="2">The sequence shown here is derived from an EMBL/GenBank/DDBJ whole genome shotgun (WGS) entry which is preliminary data.</text>
</comment>
<protein>
    <submittedName>
        <fullName evidence="2">Uncharacterized protein</fullName>
    </submittedName>
</protein>